<dbReference type="SUPFAM" id="SSF51695">
    <property type="entry name" value="PLC-like phosphodiesterases"/>
    <property type="match status" value="1"/>
</dbReference>
<sequence length="334" mass="36487">MNATRDRALGALTLPGSHDSATQYLSPKLQPGRAGQLPRWVDDAVRLAESIGVPADQLVRRWARAQSARVGAQLRLGARYVDLRSGWDGDEGVWRAHHALEGQAVDEILEEVKVFLVEQPSEVVIVELSHFYGDPSESAVERLATAATEIFGDMLAPYPGDARAALYDAQLGKDYVDVNHRAIVVFEDANVGKRFKLWPRETLTNTYADSDDARAMAAFNRDVVAAFNEKSFRDDALLKLSWTLTPQASTVVRSLNIFEKNPKSLLELASSRANPPLRDFAADAALHACSLAHIVVVDDFDHSSVVDIVLASNVHGMFPKGACAWSAAALASER</sequence>
<dbReference type="PROSITE" id="PS50007">
    <property type="entry name" value="PIPLC_X_DOMAIN"/>
    <property type="match status" value="1"/>
</dbReference>
<dbReference type="Gene3D" id="3.20.20.190">
    <property type="entry name" value="Phosphatidylinositol (PI) phosphodiesterase"/>
    <property type="match status" value="1"/>
</dbReference>
<accession>A4S6C3</accession>
<evidence type="ECO:0000259" key="1">
    <source>
        <dbReference type="Pfam" id="PF00388"/>
    </source>
</evidence>
<dbReference type="STRING" id="436017.A4S6C3"/>
<protein>
    <recommendedName>
        <fullName evidence="1">Phosphatidylinositol-specific phospholipase C X domain-containing protein</fullName>
    </recommendedName>
</protein>
<dbReference type="PANTHER" id="PTHR13593:SF113">
    <property type="entry name" value="SI:DKEY-266F7.9"/>
    <property type="match status" value="1"/>
</dbReference>
<keyword evidence="3" id="KW-1185">Reference proteome</keyword>
<dbReference type="Pfam" id="PF00388">
    <property type="entry name" value="PI-PLC-X"/>
    <property type="match status" value="1"/>
</dbReference>
<organism evidence="2 3">
    <name type="scientific">Ostreococcus lucimarinus (strain CCE9901)</name>
    <dbReference type="NCBI Taxonomy" id="436017"/>
    <lineage>
        <taxon>Eukaryota</taxon>
        <taxon>Viridiplantae</taxon>
        <taxon>Chlorophyta</taxon>
        <taxon>Mamiellophyceae</taxon>
        <taxon>Mamiellales</taxon>
        <taxon>Bathycoccaceae</taxon>
        <taxon>Ostreococcus</taxon>
    </lineage>
</organism>
<dbReference type="OrthoDB" id="1046782at2759"/>
<dbReference type="KEGG" id="olu:OSTLU_27067"/>
<proteinExistence type="predicted"/>
<gene>
    <name evidence="2" type="ORF">OSTLU_27067</name>
</gene>
<dbReference type="OMA" id="WANTQSC"/>
<dbReference type="HOGENOM" id="CLU_772406_0_0_1"/>
<dbReference type="GO" id="GO:0008081">
    <property type="term" value="F:phosphoric diester hydrolase activity"/>
    <property type="evidence" value="ECO:0007669"/>
    <property type="project" value="InterPro"/>
</dbReference>
<name>A4S6C3_OSTLU</name>
<dbReference type="eggNOG" id="KOG4306">
    <property type="taxonomic scope" value="Eukaryota"/>
</dbReference>
<dbReference type="Proteomes" id="UP000001568">
    <property type="component" value="Chromosome 13"/>
</dbReference>
<reference evidence="2 3" key="1">
    <citation type="journal article" date="2007" name="Proc. Natl. Acad. Sci. U.S.A.">
        <title>The tiny eukaryote Ostreococcus provides genomic insights into the paradox of plankton speciation.</title>
        <authorList>
            <person name="Palenik B."/>
            <person name="Grimwood J."/>
            <person name="Aerts A."/>
            <person name="Rouze P."/>
            <person name="Salamov A."/>
            <person name="Putnam N."/>
            <person name="Dupont C."/>
            <person name="Jorgensen R."/>
            <person name="Derelle E."/>
            <person name="Rombauts S."/>
            <person name="Zhou K."/>
            <person name="Otillar R."/>
            <person name="Merchant S.S."/>
            <person name="Podell S."/>
            <person name="Gaasterland T."/>
            <person name="Napoli C."/>
            <person name="Gendler K."/>
            <person name="Manuell A."/>
            <person name="Tai V."/>
            <person name="Vallon O."/>
            <person name="Piganeau G."/>
            <person name="Jancek S."/>
            <person name="Heijde M."/>
            <person name="Jabbari K."/>
            <person name="Bowler C."/>
            <person name="Lohr M."/>
            <person name="Robbens S."/>
            <person name="Werner G."/>
            <person name="Dubchak I."/>
            <person name="Pazour G.J."/>
            <person name="Ren Q."/>
            <person name="Paulsen I."/>
            <person name="Delwiche C."/>
            <person name="Schmutz J."/>
            <person name="Rokhsar D."/>
            <person name="Van de Peer Y."/>
            <person name="Moreau H."/>
            <person name="Grigoriev I.V."/>
        </authorList>
    </citation>
    <scope>NUCLEOTIDE SEQUENCE [LARGE SCALE GENOMIC DNA]</scope>
    <source>
        <strain evidence="2 3">CCE9901</strain>
    </source>
</reference>
<evidence type="ECO:0000313" key="2">
    <source>
        <dbReference type="EMBL" id="ABO99210.1"/>
    </source>
</evidence>
<dbReference type="InterPro" id="IPR051057">
    <property type="entry name" value="PI-PLC_domain"/>
</dbReference>
<dbReference type="GO" id="GO:0006629">
    <property type="term" value="P:lipid metabolic process"/>
    <property type="evidence" value="ECO:0007669"/>
    <property type="project" value="InterPro"/>
</dbReference>
<dbReference type="Gramene" id="ABO99210">
    <property type="protein sequence ID" value="ABO99210"/>
    <property type="gene ID" value="OSTLU_27067"/>
</dbReference>
<evidence type="ECO:0000313" key="3">
    <source>
        <dbReference type="Proteomes" id="UP000001568"/>
    </source>
</evidence>
<dbReference type="PANTHER" id="PTHR13593">
    <property type="match status" value="1"/>
</dbReference>
<dbReference type="AlphaFoldDB" id="A4S6C3"/>
<dbReference type="InterPro" id="IPR017946">
    <property type="entry name" value="PLC-like_Pdiesterase_TIM-brl"/>
</dbReference>
<dbReference type="GeneID" id="5005123"/>
<dbReference type="EMBL" id="CP000593">
    <property type="protein sequence ID" value="ABO99210.1"/>
    <property type="molecule type" value="Genomic_DNA"/>
</dbReference>
<dbReference type="InterPro" id="IPR000909">
    <property type="entry name" value="PLipase_C_PInositol-sp_X_dom"/>
</dbReference>
<feature type="domain" description="Phosphatidylinositol-specific phospholipase C X" evidence="1">
    <location>
        <begin position="62"/>
        <end position="161"/>
    </location>
</feature>
<dbReference type="RefSeq" id="XP_001420917.1">
    <property type="nucleotide sequence ID" value="XM_001420880.1"/>
</dbReference>